<comment type="caution">
    <text evidence="2">The sequence shown here is derived from an EMBL/GenBank/DDBJ whole genome shotgun (WGS) entry which is preliminary data.</text>
</comment>
<feature type="region of interest" description="Disordered" evidence="1">
    <location>
        <begin position="54"/>
        <end position="92"/>
    </location>
</feature>
<dbReference type="Proteomes" id="UP000314294">
    <property type="component" value="Unassembled WGS sequence"/>
</dbReference>
<name>A0A4Z2FMR1_9TELE</name>
<sequence length="92" mass="10201">MRHPLELRIKSHLLYGTRSSQEEVDHPAGQKTLWVTRNELKVIVHPQEVLGGYLGDRQVPASKPALNSPGELPSHPNQPPKDAIMDPTPLAL</sequence>
<reference evidence="2 3" key="1">
    <citation type="submission" date="2019-03" db="EMBL/GenBank/DDBJ databases">
        <title>First draft genome of Liparis tanakae, snailfish: a comprehensive survey of snailfish specific genes.</title>
        <authorList>
            <person name="Kim W."/>
            <person name="Song I."/>
            <person name="Jeong J.-H."/>
            <person name="Kim D."/>
            <person name="Kim S."/>
            <person name="Ryu S."/>
            <person name="Song J.Y."/>
            <person name="Lee S.K."/>
        </authorList>
    </citation>
    <scope>NUCLEOTIDE SEQUENCE [LARGE SCALE GENOMIC DNA]</scope>
    <source>
        <tissue evidence="2">Muscle</tissue>
    </source>
</reference>
<gene>
    <name evidence="2" type="ORF">EYF80_047764</name>
</gene>
<organism evidence="2 3">
    <name type="scientific">Liparis tanakae</name>
    <name type="common">Tanaka's snailfish</name>
    <dbReference type="NCBI Taxonomy" id="230148"/>
    <lineage>
        <taxon>Eukaryota</taxon>
        <taxon>Metazoa</taxon>
        <taxon>Chordata</taxon>
        <taxon>Craniata</taxon>
        <taxon>Vertebrata</taxon>
        <taxon>Euteleostomi</taxon>
        <taxon>Actinopterygii</taxon>
        <taxon>Neopterygii</taxon>
        <taxon>Teleostei</taxon>
        <taxon>Neoteleostei</taxon>
        <taxon>Acanthomorphata</taxon>
        <taxon>Eupercaria</taxon>
        <taxon>Perciformes</taxon>
        <taxon>Cottioidei</taxon>
        <taxon>Cottales</taxon>
        <taxon>Liparidae</taxon>
        <taxon>Liparis</taxon>
    </lineage>
</organism>
<dbReference type="EMBL" id="SRLO01001062">
    <property type="protein sequence ID" value="TNN42073.1"/>
    <property type="molecule type" value="Genomic_DNA"/>
</dbReference>
<evidence type="ECO:0000256" key="1">
    <source>
        <dbReference type="SAM" id="MobiDB-lite"/>
    </source>
</evidence>
<accession>A0A4Z2FMR1</accession>
<proteinExistence type="predicted"/>
<protein>
    <submittedName>
        <fullName evidence="2">Uncharacterized protein</fullName>
    </submittedName>
</protein>
<evidence type="ECO:0000313" key="2">
    <source>
        <dbReference type="EMBL" id="TNN42073.1"/>
    </source>
</evidence>
<evidence type="ECO:0000313" key="3">
    <source>
        <dbReference type="Proteomes" id="UP000314294"/>
    </source>
</evidence>
<dbReference type="AlphaFoldDB" id="A0A4Z2FMR1"/>
<keyword evidence="3" id="KW-1185">Reference proteome</keyword>